<gene>
    <name evidence="2" type="ORF">FHR21_001807</name>
</gene>
<organism evidence="2 3">
    <name type="scientific">Sphingopyxis panaciterrulae</name>
    <dbReference type="NCBI Taxonomy" id="462372"/>
    <lineage>
        <taxon>Bacteria</taxon>
        <taxon>Pseudomonadati</taxon>
        <taxon>Pseudomonadota</taxon>
        <taxon>Alphaproteobacteria</taxon>
        <taxon>Sphingomonadales</taxon>
        <taxon>Sphingomonadaceae</taxon>
        <taxon>Sphingopyxis</taxon>
    </lineage>
</organism>
<protein>
    <submittedName>
        <fullName evidence="2">Uncharacterized protein</fullName>
    </submittedName>
</protein>
<evidence type="ECO:0000313" key="2">
    <source>
        <dbReference type="EMBL" id="MBB5706455.1"/>
    </source>
</evidence>
<name>A0A7W9ERR8_9SPHN</name>
<evidence type="ECO:0000313" key="3">
    <source>
        <dbReference type="Proteomes" id="UP000537161"/>
    </source>
</evidence>
<proteinExistence type="predicted"/>
<keyword evidence="3" id="KW-1185">Reference proteome</keyword>
<accession>A0A7W9ERR8</accession>
<reference evidence="2 3" key="1">
    <citation type="submission" date="2020-08" db="EMBL/GenBank/DDBJ databases">
        <title>Genomic Encyclopedia of Type Strains, Phase IV (KMG-IV): sequencing the most valuable type-strain genomes for metagenomic binning, comparative biology and taxonomic classification.</title>
        <authorList>
            <person name="Goeker M."/>
        </authorList>
    </citation>
    <scope>NUCLEOTIDE SEQUENCE [LARGE SCALE GENOMIC DNA]</scope>
    <source>
        <strain evidence="2 3">DSM 27163</strain>
    </source>
</reference>
<dbReference type="Proteomes" id="UP000537161">
    <property type="component" value="Unassembled WGS sequence"/>
</dbReference>
<evidence type="ECO:0000256" key="1">
    <source>
        <dbReference type="SAM" id="SignalP"/>
    </source>
</evidence>
<feature type="signal peptide" evidence="1">
    <location>
        <begin position="1"/>
        <end position="23"/>
    </location>
</feature>
<feature type="chain" id="PRO_5030657892" evidence="1">
    <location>
        <begin position="24"/>
        <end position="145"/>
    </location>
</feature>
<keyword evidence="1" id="KW-0732">Signal</keyword>
<comment type="caution">
    <text evidence="2">The sequence shown here is derived from an EMBL/GenBank/DDBJ whole genome shotgun (WGS) entry which is preliminary data.</text>
</comment>
<dbReference type="EMBL" id="JACIJH010000004">
    <property type="protein sequence ID" value="MBB5706455.1"/>
    <property type="molecule type" value="Genomic_DNA"/>
</dbReference>
<dbReference type="RefSeq" id="WP_184097371.1">
    <property type="nucleotide sequence ID" value="NZ_JACIJH010000004.1"/>
</dbReference>
<dbReference type="AlphaFoldDB" id="A0A7W9ERR8"/>
<sequence length="145" mass="15295">MTMTSAPLLALAAALALVAPALAQDASDAPAPSADGAQKISVLVTFGDEPCPESTGDEIVVCAQKPESERYRVPKELREEALEKKANRGGAWGAAVEDYDQNVASVGRPNSCSPVGSYGSTGCLAKALREWYAERREIERAAKDD</sequence>